<keyword evidence="10" id="KW-1185">Reference proteome</keyword>
<evidence type="ECO:0000259" key="8">
    <source>
        <dbReference type="PROSITE" id="PS50928"/>
    </source>
</evidence>
<dbReference type="EMBL" id="LYBW01000051">
    <property type="protein sequence ID" value="ODR91933.1"/>
    <property type="molecule type" value="Genomic_DNA"/>
</dbReference>
<gene>
    <name evidence="9" type="ORF">A8M32_08080</name>
</gene>
<sequence length="282" mass="31002">MDVRAQSKEAGWRMAAYTGIGLFTLFSALPFYVMLITAFKRESDLYDPQNNPFWFTEAPTMANLDLLFGNTKFLTWLLNSFLVGALVVIITLVLVIPAAYSLARLAGRWGETLGIGIFLTYLVPPTLLFLPFAKVMAFLGLQNSLWALVVAYPTFTVPFCTWLMLGFFKAIPRDIEEQAMVDGYGRLGAFVYAVLPLAVPGILTVVVFAFTLSTSEFIYALAFVQNSVQKTVSIGVPSELVRGDVFRWGSLLAGALIASIPVSILYTLFIDQFVAGLTALAK</sequence>
<dbReference type="PANTHER" id="PTHR32243:SF18">
    <property type="entry name" value="INNER MEMBRANE ABC TRANSPORTER PERMEASE PROTEIN YCJP"/>
    <property type="match status" value="1"/>
</dbReference>
<keyword evidence="5 7" id="KW-1133">Transmembrane helix</keyword>
<dbReference type="InterPro" id="IPR035906">
    <property type="entry name" value="MetI-like_sf"/>
</dbReference>
<keyword evidence="3" id="KW-1003">Cell membrane</keyword>
<dbReference type="RefSeq" id="WP_069457892.1">
    <property type="nucleotide sequence ID" value="NZ_LYBW01000051.1"/>
</dbReference>
<feature type="transmembrane region" description="Helical" evidence="7">
    <location>
        <begin position="73"/>
        <end position="100"/>
    </location>
</feature>
<feature type="transmembrane region" description="Helical" evidence="7">
    <location>
        <begin position="189"/>
        <end position="212"/>
    </location>
</feature>
<organism evidence="9 10">
    <name type="scientific">Sinorhizobium alkalisoli</name>
    <dbReference type="NCBI Taxonomy" id="1752398"/>
    <lineage>
        <taxon>Bacteria</taxon>
        <taxon>Pseudomonadati</taxon>
        <taxon>Pseudomonadota</taxon>
        <taxon>Alphaproteobacteria</taxon>
        <taxon>Hyphomicrobiales</taxon>
        <taxon>Rhizobiaceae</taxon>
        <taxon>Sinorhizobium/Ensifer group</taxon>
        <taxon>Sinorhizobium</taxon>
    </lineage>
</organism>
<dbReference type="PROSITE" id="PS50928">
    <property type="entry name" value="ABC_TM1"/>
    <property type="match status" value="1"/>
</dbReference>
<protein>
    <submittedName>
        <fullName evidence="9">Sugar ABC transporter permease</fullName>
    </submittedName>
</protein>
<dbReference type="STRING" id="1752398.A8M32_08080"/>
<evidence type="ECO:0000256" key="6">
    <source>
        <dbReference type="ARBA" id="ARBA00023136"/>
    </source>
</evidence>
<dbReference type="AlphaFoldDB" id="A0A1E3VEB5"/>
<comment type="subcellular location">
    <subcellularLocation>
        <location evidence="1 7">Cell membrane</location>
        <topology evidence="1 7">Multi-pass membrane protein</topology>
    </subcellularLocation>
</comment>
<keyword evidence="2 7" id="KW-0813">Transport</keyword>
<evidence type="ECO:0000256" key="5">
    <source>
        <dbReference type="ARBA" id="ARBA00022989"/>
    </source>
</evidence>
<keyword evidence="6 7" id="KW-0472">Membrane</keyword>
<dbReference type="InterPro" id="IPR050901">
    <property type="entry name" value="BP-dep_ABC_trans_perm"/>
</dbReference>
<comment type="similarity">
    <text evidence="7">Belongs to the binding-protein-dependent transport system permease family.</text>
</comment>
<evidence type="ECO:0000256" key="4">
    <source>
        <dbReference type="ARBA" id="ARBA00022692"/>
    </source>
</evidence>
<proteinExistence type="inferred from homology"/>
<dbReference type="GO" id="GO:0005886">
    <property type="term" value="C:plasma membrane"/>
    <property type="evidence" value="ECO:0007669"/>
    <property type="project" value="UniProtKB-SubCell"/>
</dbReference>
<feature type="transmembrane region" description="Helical" evidence="7">
    <location>
        <begin position="145"/>
        <end position="168"/>
    </location>
</feature>
<evidence type="ECO:0000313" key="10">
    <source>
        <dbReference type="Proteomes" id="UP000094342"/>
    </source>
</evidence>
<evidence type="ECO:0000256" key="7">
    <source>
        <dbReference type="RuleBase" id="RU363032"/>
    </source>
</evidence>
<dbReference type="InterPro" id="IPR000515">
    <property type="entry name" value="MetI-like"/>
</dbReference>
<dbReference type="CDD" id="cd06261">
    <property type="entry name" value="TM_PBP2"/>
    <property type="match status" value="1"/>
</dbReference>
<evidence type="ECO:0000256" key="2">
    <source>
        <dbReference type="ARBA" id="ARBA00022448"/>
    </source>
</evidence>
<keyword evidence="4 7" id="KW-0812">Transmembrane</keyword>
<dbReference type="Proteomes" id="UP000094342">
    <property type="component" value="Unassembled WGS sequence"/>
</dbReference>
<reference evidence="10" key="1">
    <citation type="submission" date="2016-05" db="EMBL/GenBank/DDBJ databases">
        <authorList>
            <person name="Li Y."/>
        </authorList>
    </citation>
    <scope>NUCLEOTIDE SEQUENCE [LARGE SCALE GENOMIC DNA]</scope>
    <source>
        <strain evidence="10">YIC4027</strain>
    </source>
</reference>
<feature type="transmembrane region" description="Helical" evidence="7">
    <location>
        <begin position="112"/>
        <end position="133"/>
    </location>
</feature>
<name>A0A1E3VEB5_9HYPH</name>
<evidence type="ECO:0000256" key="3">
    <source>
        <dbReference type="ARBA" id="ARBA00022475"/>
    </source>
</evidence>
<dbReference type="SUPFAM" id="SSF161098">
    <property type="entry name" value="MetI-like"/>
    <property type="match status" value="1"/>
</dbReference>
<feature type="domain" description="ABC transmembrane type-1" evidence="8">
    <location>
        <begin position="77"/>
        <end position="269"/>
    </location>
</feature>
<feature type="transmembrane region" description="Helical" evidence="7">
    <location>
        <begin position="14"/>
        <end position="39"/>
    </location>
</feature>
<dbReference type="OrthoDB" id="9815445at2"/>
<dbReference type="GO" id="GO:0055085">
    <property type="term" value="P:transmembrane transport"/>
    <property type="evidence" value="ECO:0007669"/>
    <property type="project" value="InterPro"/>
</dbReference>
<dbReference type="Pfam" id="PF00528">
    <property type="entry name" value="BPD_transp_1"/>
    <property type="match status" value="1"/>
</dbReference>
<evidence type="ECO:0000313" key="9">
    <source>
        <dbReference type="EMBL" id="ODR91933.1"/>
    </source>
</evidence>
<accession>A0A1E3VEB5</accession>
<dbReference type="Gene3D" id="1.10.3720.10">
    <property type="entry name" value="MetI-like"/>
    <property type="match status" value="1"/>
</dbReference>
<evidence type="ECO:0000256" key="1">
    <source>
        <dbReference type="ARBA" id="ARBA00004651"/>
    </source>
</evidence>
<dbReference type="PANTHER" id="PTHR32243">
    <property type="entry name" value="MALTOSE TRANSPORT SYSTEM PERMEASE-RELATED"/>
    <property type="match status" value="1"/>
</dbReference>
<comment type="caution">
    <text evidence="9">The sequence shown here is derived from an EMBL/GenBank/DDBJ whole genome shotgun (WGS) entry which is preliminary data.</text>
</comment>
<feature type="transmembrane region" description="Helical" evidence="7">
    <location>
        <begin position="248"/>
        <end position="269"/>
    </location>
</feature>